<sequence length="282" mass="32682">MDNENEIILYQPDKNVKLEVRLKGETVWLTQAQIGELFGTGRQAITKHLKNIFNSEELQEDAVCSILELTAADGKTYKTKTYNLDAILSVGYRVNSKNATLFRQWANKVLKDYLLRGYAINRRLEKLEKTVADHTEKIDFFVRTSLPPVEGIFYDGQIFDAYTFATDLIKSAKESIVLIDNYVDESTLLMLSKRKENVKATIYTGKADKRLLLDLKRHNEEYPSIELAEYKQAHDRFLLIDKEVYHIGASLKDLGKKWFAFARLHMDTQELIERINKNTYTL</sequence>
<name>A0A9D2CKH7_9BACE</name>
<gene>
    <name evidence="1" type="ORF">H9824_00030</name>
</gene>
<dbReference type="Proteomes" id="UP000886851">
    <property type="component" value="Unassembled WGS sequence"/>
</dbReference>
<organism evidence="1 2">
    <name type="scientific">Candidatus Bacteroides pullicola</name>
    <dbReference type="NCBI Taxonomy" id="2838475"/>
    <lineage>
        <taxon>Bacteria</taxon>
        <taxon>Pseudomonadati</taxon>
        <taxon>Bacteroidota</taxon>
        <taxon>Bacteroidia</taxon>
        <taxon>Bacteroidales</taxon>
        <taxon>Bacteroidaceae</taxon>
        <taxon>Bacteroides</taxon>
    </lineage>
</organism>
<evidence type="ECO:0000313" key="2">
    <source>
        <dbReference type="Proteomes" id="UP000886851"/>
    </source>
</evidence>
<evidence type="ECO:0000313" key="1">
    <source>
        <dbReference type="EMBL" id="HIY87086.1"/>
    </source>
</evidence>
<dbReference type="PANTHER" id="PTHR35810">
    <property type="entry name" value="CYTOPLASMIC PROTEIN-RELATED"/>
    <property type="match status" value="1"/>
</dbReference>
<reference evidence="1" key="2">
    <citation type="submission" date="2021-04" db="EMBL/GenBank/DDBJ databases">
        <authorList>
            <person name="Gilroy R."/>
        </authorList>
    </citation>
    <scope>NUCLEOTIDE SEQUENCE</scope>
    <source>
        <strain evidence="1">Gambia2-208</strain>
    </source>
</reference>
<dbReference type="AlphaFoldDB" id="A0A9D2CKH7"/>
<proteinExistence type="predicted"/>
<dbReference type="InterPro" id="IPR011204">
    <property type="entry name" value="Virulence_RhuM-like"/>
</dbReference>
<accession>A0A9D2CKH7</accession>
<dbReference type="Pfam" id="PF13310">
    <property type="entry name" value="Virulence_RhuM"/>
    <property type="match status" value="1"/>
</dbReference>
<dbReference type="EMBL" id="DXCV01000001">
    <property type="protein sequence ID" value="HIY87086.1"/>
    <property type="molecule type" value="Genomic_DNA"/>
</dbReference>
<reference evidence="1" key="1">
    <citation type="journal article" date="2021" name="PeerJ">
        <title>Extensive microbial diversity within the chicken gut microbiome revealed by metagenomics and culture.</title>
        <authorList>
            <person name="Gilroy R."/>
            <person name="Ravi A."/>
            <person name="Getino M."/>
            <person name="Pursley I."/>
            <person name="Horton D.L."/>
            <person name="Alikhan N.F."/>
            <person name="Baker D."/>
            <person name="Gharbi K."/>
            <person name="Hall N."/>
            <person name="Watson M."/>
            <person name="Adriaenssens E.M."/>
            <person name="Foster-Nyarko E."/>
            <person name="Jarju S."/>
            <person name="Secka A."/>
            <person name="Antonio M."/>
            <person name="Oren A."/>
            <person name="Chaudhuri R.R."/>
            <person name="La Ragione R."/>
            <person name="Hildebrand F."/>
            <person name="Pallen M.J."/>
        </authorList>
    </citation>
    <scope>NUCLEOTIDE SEQUENCE</scope>
    <source>
        <strain evidence="1">Gambia2-208</strain>
    </source>
</reference>
<protein>
    <submittedName>
        <fullName evidence="1">Virulence RhuM family protein</fullName>
    </submittedName>
</protein>
<comment type="caution">
    <text evidence="1">The sequence shown here is derived from an EMBL/GenBank/DDBJ whole genome shotgun (WGS) entry which is preliminary data.</text>
</comment>
<dbReference type="PANTHER" id="PTHR35810:SF1">
    <property type="entry name" value="CYTOPLASMIC PROTEIN"/>
    <property type="match status" value="1"/>
</dbReference>